<evidence type="ECO:0000313" key="2">
    <source>
        <dbReference type="EMBL" id="OWF38871.1"/>
    </source>
</evidence>
<protein>
    <submittedName>
        <fullName evidence="2">Uncharacterized protein</fullName>
    </submittedName>
</protein>
<feature type="region of interest" description="Disordered" evidence="1">
    <location>
        <begin position="37"/>
        <end position="63"/>
    </location>
</feature>
<dbReference type="EMBL" id="NEDP02005553">
    <property type="protein sequence ID" value="OWF38871.1"/>
    <property type="molecule type" value="Genomic_DNA"/>
</dbReference>
<organism evidence="2 3">
    <name type="scientific">Mizuhopecten yessoensis</name>
    <name type="common">Japanese scallop</name>
    <name type="synonym">Patinopecten yessoensis</name>
    <dbReference type="NCBI Taxonomy" id="6573"/>
    <lineage>
        <taxon>Eukaryota</taxon>
        <taxon>Metazoa</taxon>
        <taxon>Spiralia</taxon>
        <taxon>Lophotrochozoa</taxon>
        <taxon>Mollusca</taxon>
        <taxon>Bivalvia</taxon>
        <taxon>Autobranchia</taxon>
        <taxon>Pteriomorphia</taxon>
        <taxon>Pectinida</taxon>
        <taxon>Pectinoidea</taxon>
        <taxon>Pectinidae</taxon>
        <taxon>Mizuhopecten</taxon>
    </lineage>
</organism>
<keyword evidence="3" id="KW-1185">Reference proteome</keyword>
<evidence type="ECO:0000256" key="1">
    <source>
        <dbReference type="SAM" id="MobiDB-lite"/>
    </source>
</evidence>
<proteinExistence type="predicted"/>
<evidence type="ECO:0000313" key="3">
    <source>
        <dbReference type="Proteomes" id="UP000242188"/>
    </source>
</evidence>
<dbReference type="AlphaFoldDB" id="A0A210PQV7"/>
<name>A0A210PQV7_MIZYE</name>
<reference evidence="2 3" key="1">
    <citation type="journal article" date="2017" name="Nat. Ecol. Evol.">
        <title>Scallop genome provides insights into evolution of bilaterian karyotype and development.</title>
        <authorList>
            <person name="Wang S."/>
            <person name="Zhang J."/>
            <person name="Jiao W."/>
            <person name="Li J."/>
            <person name="Xun X."/>
            <person name="Sun Y."/>
            <person name="Guo X."/>
            <person name="Huan P."/>
            <person name="Dong B."/>
            <person name="Zhang L."/>
            <person name="Hu X."/>
            <person name="Sun X."/>
            <person name="Wang J."/>
            <person name="Zhao C."/>
            <person name="Wang Y."/>
            <person name="Wang D."/>
            <person name="Huang X."/>
            <person name="Wang R."/>
            <person name="Lv J."/>
            <person name="Li Y."/>
            <person name="Zhang Z."/>
            <person name="Liu B."/>
            <person name="Lu W."/>
            <person name="Hui Y."/>
            <person name="Liang J."/>
            <person name="Zhou Z."/>
            <person name="Hou R."/>
            <person name="Li X."/>
            <person name="Liu Y."/>
            <person name="Li H."/>
            <person name="Ning X."/>
            <person name="Lin Y."/>
            <person name="Zhao L."/>
            <person name="Xing Q."/>
            <person name="Dou J."/>
            <person name="Li Y."/>
            <person name="Mao J."/>
            <person name="Guo H."/>
            <person name="Dou H."/>
            <person name="Li T."/>
            <person name="Mu C."/>
            <person name="Jiang W."/>
            <person name="Fu Q."/>
            <person name="Fu X."/>
            <person name="Miao Y."/>
            <person name="Liu J."/>
            <person name="Yu Q."/>
            <person name="Li R."/>
            <person name="Liao H."/>
            <person name="Li X."/>
            <person name="Kong Y."/>
            <person name="Jiang Z."/>
            <person name="Chourrout D."/>
            <person name="Li R."/>
            <person name="Bao Z."/>
        </authorList>
    </citation>
    <scope>NUCLEOTIDE SEQUENCE [LARGE SCALE GENOMIC DNA]</scope>
    <source>
        <strain evidence="2 3">PY_sf001</strain>
    </source>
</reference>
<dbReference type="Proteomes" id="UP000242188">
    <property type="component" value="Unassembled WGS sequence"/>
</dbReference>
<accession>A0A210PQV7</accession>
<sequence>MPLKQSCFFYYKAFVPSSTRHLNLLTARHNALSGKPKCSPTTYTSYSTPMLDRGQPRNAEGIV</sequence>
<comment type="caution">
    <text evidence="2">The sequence shown here is derived from an EMBL/GenBank/DDBJ whole genome shotgun (WGS) entry which is preliminary data.</text>
</comment>
<feature type="compositionally biased region" description="Low complexity" evidence="1">
    <location>
        <begin position="39"/>
        <end position="49"/>
    </location>
</feature>
<gene>
    <name evidence="2" type="ORF">KP79_PYT23660</name>
</gene>